<evidence type="ECO:0000313" key="4">
    <source>
        <dbReference type="Proteomes" id="UP001304419"/>
    </source>
</evidence>
<gene>
    <name evidence="1" type="ORF">F9Y85_17660</name>
    <name evidence="2" type="ORF">R5H13_20585</name>
</gene>
<accession>A0A8I2KMU1</accession>
<organism evidence="1 3">
    <name type="scientific">Pseudoalteromonas maricaloris</name>
    <dbReference type="NCBI Taxonomy" id="184924"/>
    <lineage>
        <taxon>Bacteria</taxon>
        <taxon>Pseudomonadati</taxon>
        <taxon>Pseudomonadota</taxon>
        <taxon>Gammaproteobacteria</taxon>
        <taxon>Alteromonadales</taxon>
        <taxon>Pseudoalteromonadaceae</taxon>
        <taxon>Pseudoalteromonas</taxon>
    </lineage>
</organism>
<reference evidence="1" key="1">
    <citation type="submission" date="2019-10" db="EMBL/GenBank/DDBJ databases">
        <authorList>
            <person name="Paulsen S."/>
        </authorList>
    </citation>
    <scope>NUCLEOTIDE SEQUENCE</scope>
    <source>
        <strain evidence="1">LMG 19692</strain>
    </source>
</reference>
<name>A0A8I2KMU1_9GAMM</name>
<dbReference type="Proteomes" id="UP000646877">
    <property type="component" value="Unassembled WGS sequence"/>
</dbReference>
<protein>
    <submittedName>
        <fullName evidence="1">Uncharacterized protein</fullName>
    </submittedName>
</protein>
<evidence type="ECO:0000313" key="2">
    <source>
        <dbReference type="EMBL" id="WOX31338.1"/>
    </source>
</evidence>
<dbReference type="AlphaFoldDB" id="A0A8I2KMU1"/>
<dbReference type="RefSeq" id="WP_193522270.1">
    <property type="nucleotide sequence ID" value="NZ_CBCSDF010000001.1"/>
</dbReference>
<evidence type="ECO:0000313" key="1">
    <source>
        <dbReference type="EMBL" id="NLR23104.1"/>
    </source>
</evidence>
<dbReference type="EMBL" id="WEIA01000012">
    <property type="protein sequence ID" value="NLR23104.1"/>
    <property type="molecule type" value="Genomic_DNA"/>
</dbReference>
<dbReference type="Proteomes" id="UP001304419">
    <property type="component" value="Chromosome 2"/>
</dbReference>
<keyword evidence="4" id="KW-1185">Reference proteome</keyword>
<sequence>MNAYNIEILKQSIDDKTRFDGWVFGLPPGIKANQWPLDPHTGYPLKHSFTLRLPEGYRTDENAFAVSFFAIAVDHNDGGPEYIEGLEEALFAEQSPDEPLFKPFWQAMQTVHPSCKFAADTLDCYYATLLLSEAEFYGELCSPPTIIERHFEDDVCVPEWLVEGGASCFWKMNYSQYLSLPAEEYQIYRELGGIPPEAVSFNRAIALVANPSDPNAGKTPSEYEDTGYIDPYEGDPEWLESVSPNHLGGTSLNGQGIPDFLTPYYIEFEEILGGHNFGGGIGMLDLVNREFDWSCG</sequence>
<evidence type="ECO:0000313" key="3">
    <source>
        <dbReference type="Proteomes" id="UP000646877"/>
    </source>
</evidence>
<reference evidence="2 4" key="2">
    <citation type="submission" date="2023-10" db="EMBL/GenBank/DDBJ databases">
        <title>To unveil natural product biosynthetic capacity in Pseudoalteromonas.</title>
        <authorList>
            <person name="Wang J."/>
        </authorList>
    </citation>
    <scope>NUCLEOTIDE SEQUENCE [LARGE SCALE GENOMIC DNA]</scope>
    <source>
        <strain evidence="2 4">DSM 15914</strain>
    </source>
</reference>
<proteinExistence type="predicted"/>
<dbReference type="EMBL" id="CP137579">
    <property type="protein sequence ID" value="WOX31338.1"/>
    <property type="molecule type" value="Genomic_DNA"/>
</dbReference>